<sequence>MHARRLQPDLWRNLRYMSIQAPMKQTLDDFIDHHNEQDPGGHRWKVVAIDIEHSNTNDTNDQVNAFSVILKQMTLSSLEVVPARDMPVFALDGKNGDTTDYSTHHTSPIGQEKTHDLEWHFTHFWSLPDVRAKYFMSNNETIKRKVIFVADAFTGISSAIHRYNYGSFPERYTSPIFCISSVTVFLEGVHFTMDLCEMTDSDEYSQIRTWCFTECHVVVFGYAVDCHKSLDNIETKWVPEIRQHIPEDIPVILLGCKNDLRNDAKPDNDLILYEDAREVARRIGATAHFECSAILNESISYLFEALVKCCVISDSRDMLYLNPRDPPPTPPQTPASTGRTSPASAPVRGKGKGIRERSSERWLSIPIVSSFERRSRSKESRTSAKLQKRHGNNNRVVVHHRSRSEGYCECPRRDYQVQSETVLPTRPHTQPIPQRPFSTQPHSHSDPHPPVMTNVDSQVRVSADGKTYREI</sequence>
<keyword evidence="2" id="KW-1185">Reference proteome</keyword>
<evidence type="ECO:0000313" key="2">
    <source>
        <dbReference type="Proteomes" id="UP001172386"/>
    </source>
</evidence>
<gene>
    <name evidence="1" type="primary">RHO1_3</name>
    <name evidence="1" type="ORF">H2198_005934</name>
</gene>
<accession>A0ACC3A4I8</accession>
<reference evidence="1" key="1">
    <citation type="submission" date="2022-10" db="EMBL/GenBank/DDBJ databases">
        <title>Culturing micro-colonial fungi from biological soil crusts in the Mojave desert and describing Neophaeococcomyces mojavensis, and introducing the new genera and species Taxawa tesnikishii.</title>
        <authorList>
            <person name="Kurbessoian T."/>
            <person name="Stajich J.E."/>
        </authorList>
    </citation>
    <scope>NUCLEOTIDE SEQUENCE</scope>
    <source>
        <strain evidence="1">JES_112</strain>
    </source>
</reference>
<protein>
    <submittedName>
        <fullName evidence="1">GTP-binding protein Rho1</fullName>
    </submittedName>
</protein>
<dbReference type="EMBL" id="JAPDRQ010000103">
    <property type="protein sequence ID" value="KAJ9655159.1"/>
    <property type="molecule type" value="Genomic_DNA"/>
</dbReference>
<comment type="caution">
    <text evidence="1">The sequence shown here is derived from an EMBL/GenBank/DDBJ whole genome shotgun (WGS) entry which is preliminary data.</text>
</comment>
<name>A0ACC3A4I8_9EURO</name>
<dbReference type="Proteomes" id="UP001172386">
    <property type="component" value="Unassembled WGS sequence"/>
</dbReference>
<proteinExistence type="predicted"/>
<organism evidence="1 2">
    <name type="scientific">Neophaeococcomyces mojaviensis</name>
    <dbReference type="NCBI Taxonomy" id="3383035"/>
    <lineage>
        <taxon>Eukaryota</taxon>
        <taxon>Fungi</taxon>
        <taxon>Dikarya</taxon>
        <taxon>Ascomycota</taxon>
        <taxon>Pezizomycotina</taxon>
        <taxon>Eurotiomycetes</taxon>
        <taxon>Chaetothyriomycetidae</taxon>
        <taxon>Chaetothyriales</taxon>
        <taxon>Chaetothyriales incertae sedis</taxon>
        <taxon>Neophaeococcomyces</taxon>
    </lineage>
</organism>
<evidence type="ECO:0000313" key="1">
    <source>
        <dbReference type="EMBL" id="KAJ9655159.1"/>
    </source>
</evidence>